<keyword evidence="2" id="KW-1185">Reference proteome</keyword>
<organism evidence="1 2">
    <name type="scientific">Microlunatus kandeliicorticis</name>
    <dbReference type="NCBI Taxonomy" id="1759536"/>
    <lineage>
        <taxon>Bacteria</taxon>
        <taxon>Bacillati</taxon>
        <taxon>Actinomycetota</taxon>
        <taxon>Actinomycetes</taxon>
        <taxon>Propionibacteriales</taxon>
        <taxon>Propionibacteriaceae</taxon>
        <taxon>Microlunatus</taxon>
    </lineage>
</organism>
<gene>
    <name evidence="1" type="ORF">FHX74_000517</name>
</gene>
<dbReference type="AlphaFoldDB" id="A0A7W3IPN7"/>
<accession>A0A7W3IPN7</accession>
<dbReference type="Proteomes" id="UP000523079">
    <property type="component" value="Unassembled WGS sequence"/>
</dbReference>
<protein>
    <submittedName>
        <fullName evidence="1">Putative transcriptional regulator of viral defense system</fullName>
    </submittedName>
</protein>
<evidence type="ECO:0000313" key="1">
    <source>
        <dbReference type="EMBL" id="MBA8792923.1"/>
    </source>
</evidence>
<dbReference type="EMBL" id="JACGWT010000001">
    <property type="protein sequence ID" value="MBA8792923.1"/>
    <property type="molecule type" value="Genomic_DNA"/>
</dbReference>
<comment type="caution">
    <text evidence="1">The sequence shown here is derived from an EMBL/GenBank/DDBJ whole genome shotgun (WGS) entry which is preliminary data.</text>
</comment>
<reference evidence="1 2" key="1">
    <citation type="submission" date="2020-07" db="EMBL/GenBank/DDBJ databases">
        <title>Sequencing the genomes of 1000 actinobacteria strains.</title>
        <authorList>
            <person name="Klenk H.-P."/>
        </authorList>
    </citation>
    <scope>NUCLEOTIDE SEQUENCE [LARGE SCALE GENOMIC DNA]</scope>
    <source>
        <strain evidence="1 2">DSM 100723</strain>
    </source>
</reference>
<sequence>MIGELAELEGFELADLVALVPRFPGAAGRRVGWVLDRFTDVDDLDELAAEVVSATPTPSRLDPAGGASGCIDRDWMVFLNRVVEPDL</sequence>
<dbReference type="RefSeq" id="WP_220483391.1">
    <property type="nucleotide sequence ID" value="NZ_JACGWT010000001.1"/>
</dbReference>
<evidence type="ECO:0000313" key="2">
    <source>
        <dbReference type="Proteomes" id="UP000523079"/>
    </source>
</evidence>
<name>A0A7W3IPN7_9ACTN</name>
<proteinExistence type="predicted"/>